<evidence type="ECO:0008006" key="3">
    <source>
        <dbReference type="Google" id="ProtNLM"/>
    </source>
</evidence>
<evidence type="ECO:0000313" key="2">
    <source>
        <dbReference type="Proteomes" id="UP000320390"/>
    </source>
</evidence>
<dbReference type="RefSeq" id="WP_145198163.1">
    <property type="nucleotide sequence ID" value="NZ_CP036434.1"/>
</dbReference>
<proteinExistence type="predicted"/>
<keyword evidence="2" id="KW-1185">Reference proteome</keyword>
<reference evidence="1 2" key="1">
    <citation type="submission" date="2019-02" db="EMBL/GenBank/DDBJ databases">
        <title>Deep-cultivation of Planctomycetes and their phenomic and genomic characterization uncovers novel biology.</title>
        <authorList>
            <person name="Wiegand S."/>
            <person name="Jogler M."/>
            <person name="Boedeker C."/>
            <person name="Pinto D."/>
            <person name="Vollmers J."/>
            <person name="Rivas-Marin E."/>
            <person name="Kohn T."/>
            <person name="Peeters S.H."/>
            <person name="Heuer A."/>
            <person name="Rast P."/>
            <person name="Oberbeckmann S."/>
            <person name="Bunk B."/>
            <person name="Jeske O."/>
            <person name="Meyerdierks A."/>
            <person name="Storesund J.E."/>
            <person name="Kallscheuer N."/>
            <person name="Luecker S."/>
            <person name="Lage O.M."/>
            <person name="Pohl T."/>
            <person name="Merkel B.J."/>
            <person name="Hornburger P."/>
            <person name="Mueller R.-W."/>
            <person name="Bruemmer F."/>
            <person name="Labrenz M."/>
            <person name="Spormann A.M."/>
            <person name="Op den Camp H."/>
            <person name="Overmann J."/>
            <person name="Amann R."/>
            <person name="Jetten M.S.M."/>
            <person name="Mascher T."/>
            <person name="Medema M.H."/>
            <person name="Devos D.P."/>
            <person name="Kaster A.-K."/>
            <person name="Ovreas L."/>
            <person name="Rohde M."/>
            <person name="Galperin M.Y."/>
            <person name="Jogler C."/>
        </authorList>
    </citation>
    <scope>NUCLEOTIDE SEQUENCE [LARGE SCALE GENOMIC DNA]</scope>
    <source>
        <strain evidence="1 2">Poly30</strain>
    </source>
</reference>
<organism evidence="1 2">
    <name type="scientific">Saltatorellus ferox</name>
    <dbReference type="NCBI Taxonomy" id="2528018"/>
    <lineage>
        <taxon>Bacteria</taxon>
        <taxon>Pseudomonadati</taxon>
        <taxon>Planctomycetota</taxon>
        <taxon>Planctomycetia</taxon>
        <taxon>Planctomycetia incertae sedis</taxon>
        <taxon>Saltatorellus</taxon>
    </lineage>
</organism>
<dbReference type="EMBL" id="CP036434">
    <property type="protein sequence ID" value="QDV07258.1"/>
    <property type="molecule type" value="Genomic_DNA"/>
</dbReference>
<dbReference type="Proteomes" id="UP000320390">
    <property type="component" value="Chromosome"/>
</dbReference>
<name>A0A518ET50_9BACT</name>
<gene>
    <name evidence="1" type="ORF">Poly30_27770</name>
</gene>
<accession>A0A518ET50</accession>
<evidence type="ECO:0000313" key="1">
    <source>
        <dbReference type="EMBL" id="QDV07258.1"/>
    </source>
</evidence>
<dbReference type="AlphaFoldDB" id="A0A518ET50"/>
<protein>
    <recommendedName>
        <fullName evidence="3">DUF4365 domain-containing protein</fullName>
    </recommendedName>
</protein>
<sequence length="151" mass="16196">MESQHLGPKRKGDIAELHVASLLLSDPALEVFTAACDDGHGSDIAVRSTRTNRWYSVQVKAAGSTVNPWVKANRFRATADFLVAAVMLDERGLPGQTFLIPGAAWLEDTSRCLGKNDDGGANGPYVEVRTMAAMHAPALQAYDALAMLSKL</sequence>